<proteinExistence type="predicted"/>
<name>A0A3G2UTK2_SPHYA</name>
<accession>A0A3G2UTK2</accession>
<dbReference type="EMBL" id="CP060122">
    <property type="protein sequence ID" value="QNG48565.1"/>
    <property type="molecule type" value="Genomic_DNA"/>
</dbReference>
<evidence type="ECO:0000313" key="4">
    <source>
        <dbReference type="Proteomes" id="UP000515377"/>
    </source>
</evidence>
<organism evidence="1 3">
    <name type="scientific">Sphingobium yanoikuyae</name>
    <name type="common">Sphingomonas yanoikuyae</name>
    <dbReference type="NCBI Taxonomy" id="13690"/>
    <lineage>
        <taxon>Bacteria</taxon>
        <taxon>Pseudomonadati</taxon>
        <taxon>Pseudomonadota</taxon>
        <taxon>Alphaproteobacteria</taxon>
        <taxon>Sphingomonadales</taxon>
        <taxon>Sphingomonadaceae</taxon>
        <taxon>Sphingobium</taxon>
    </lineage>
</organism>
<dbReference type="Proteomes" id="UP000515377">
    <property type="component" value="Chromosome"/>
</dbReference>
<dbReference type="InterPro" id="IPR022037">
    <property type="entry name" value="DUF3606"/>
</dbReference>
<dbReference type="Proteomes" id="UP000280708">
    <property type="component" value="Chromosome"/>
</dbReference>
<sequence length="58" mass="6534">MADDKNAKGPQDRSRVAMGEDYEVRYWTNRFGVNRDQLQDAVDAVGNDVDAIAAYLNK</sequence>
<reference evidence="2 4" key="2">
    <citation type="submission" date="2020-07" db="EMBL/GenBank/DDBJ databases">
        <title>Whole genome sequence of Sphingobium yanoikuyae A3.</title>
        <authorList>
            <person name="Han S.-S."/>
        </authorList>
    </citation>
    <scope>NUCLEOTIDE SEQUENCE [LARGE SCALE GENOMIC DNA]</scope>
    <source>
        <strain evidence="2 4">A3</strain>
    </source>
</reference>
<evidence type="ECO:0000313" key="1">
    <source>
        <dbReference type="EMBL" id="AYO77292.1"/>
    </source>
</evidence>
<dbReference type="EMBL" id="CP033230">
    <property type="protein sequence ID" value="AYO77292.1"/>
    <property type="molecule type" value="Genomic_DNA"/>
</dbReference>
<reference evidence="1 3" key="1">
    <citation type="submission" date="2018-10" db="EMBL/GenBank/DDBJ databases">
        <title>Characterization and genome analysis of a novel bacterium Sphingobium yanoikuyae SJTF8 capable of degrading PAHs.</title>
        <authorList>
            <person name="Yin C."/>
            <person name="Xiong W."/>
            <person name="Liang R."/>
        </authorList>
    </citation>
    <scope>NUCLEOTIDE SEQUENCE [LARGE SCALE GENOMIC DNA]</scope>
    <source>
        <strain evidence="1 3">SJTF8</strain>
    </source>
</reference>
<dbReference type="AlphaFoldDB" id="A0A3G2UTK2"/>
<gene>
    <name evidence="1" type="ORF">EBF16_10570</name>
    <name evidence="2" type="ORF">H3V42_14175</name>
</gene>
<dbReference type="RefSeq" id="WP_069338048.1">
    <property type="nucleotide sequence ID" value="NZ_CP033230.1"/>
</dbReference>
<protein>
    <submittedName>
        <fullName evidence="1">DUF3606 domain-containing protein</fullName>
    </submittedName>
</protein>
<evidence type="ECO:0000313" key="2">
    <source>
        <dbReference type="EMBL" id="QNG48565.1"/>
    </source>
</evidence>
<evidence type="ECO:0000313" key="3">
    <source>
        <dbReference type="Proteomes" id="UP000280708"/>
    </source>
</evidence>
<dbReference type="Pfam" id="PF12244">
    <property type="entry name" value="DUF3606"/>
    <property type="match status" value="1"/>
</dbReference>